<protein>
    <submittedName>
        <fullName evidence="1">Uncharacterized protein</fullName>
    </submittedName>
</protein>
<gene>
    <name evidence="1" type="ORF">GCM10011399_33590</name>
</gene>
<dbReference type="EMBL" id="BMGP01000006">
    <property type="protein sequence ID" value="GGF37886.1"/>
    <property type="molecule type" value="Genomic_DNA"/>
</dbReference>
<dbReference type="AlphaFoldDB" id="A0A917BGA3"/>
<accession>A0A917BGA3</accession>
<reference evidence="1 2" key="1">
    <citation type="journal article" date="2014" name="Int. J. Syst. Evol. Microbiol.">
        <title>Complete genome sequence of Corynebacterium casei LMG S-19264T (=DSM 44701T), isolated from a smear-ripened cheese.</title>
        <authorList>
            <consortium name="US DOE Joint Genome Institute (JGI-PGF)"/>
            <person name="Walter F."/>
            <person name="Albersmeier A."/>
            <person name="Kalinowski J."/>
            <person name="Ruckert C."/>
        </authorList>
    </citation>
    <scope>NUCLEOTIDE SEQUENCE [LARGE SCALE GENOMIC DNA]</scope>
    <source>
        <strain evidence="1 2">CGMCC 1.12976</strain>
    </source>
</reference>
<organism evidence="1 2">
    <name type="scientific">Subtercola lobariae</name>
    <dbReference type="NCBI Taxonomy" id="1588641"/>
    <lineage>
        <taxon>Bacteria</taxon>
        <taxon>Bacillati</taxon>
        <taxon>Actinomycetota</taxon>
        <taxon>Actinomycetes</taxon>
        <taxon>Micrococcales</taxon>
        <taxon>Microbacteriaceae</taxon>
        <taxon>Subtercola</taxon>
    </lineage>
</organism>
<sequence length="226" mass="24043">MGFFSKASSAASRTFGVADSELIKTGVPGHGTIVSVTPGRRGGDTLIGGGIGDDGMHETTCAILLQVVSEGGLPFMATAYQRVPDIHIAQLNSGTESRAVWVDAHDKTRITIDLTRPAPCVRMGRPPHSDEADTGSADWLTANGKLIAVTIVSSRYLGFHDYRDREIHLVTMTVLPPEASPYRVSIGNPVSAEGLRGLYPGSHLPARLGHHHDSVLVDFEAGQLLV</sequence>
<evidence type="ECO:0000313" key="1">
    <source>
        <dbReference type="EMBL" id="GGF37886.1"/>
    </source>
</evidence>
<comment type="caution">
    <text evidence="1">The sequence shown here is derived from an EMBL/GenBank/DDBJ whole genome shotgun (WGS) entry which is preliminary data.</text>
</comment>
<proteinExistence type="predicted"/>
<name>A0A917BGA3_9MICO</name>
<keyword evidence="2" id="KW-1185">Reference proteome</keyword>
<evidence type="ECO:0000313" key="2">
    <source>
        <dbReference type="Proteomes" id="UP000598775"/>
    </source>
</evidence>
<dbReference type="RefSeq" id="WP_188680343.1">
    <property type="nucleotide sequence ID" value="NZ_BMGP01000006.1"/>
</dbReference>
<dbReference type="Proteomes" id="UP000598775">
    <property type="component" value="Unassembled WGS sequence"/>
</dbReference>